<feature type="signal peptide" evidence="1">
    <location>
        <begin position="1"/>
        <end position="24"/>
    </location>
</feature>
<dbReference type="InterPro" id="IPR036582">
    <property type="entry name" value="Mao_N_sf"/>
</dbReference>
<sequence length="320" mass="33998">MRRILSAILVITVMVSITTGFAQAAGASTGEAAFATPAPKVISTKGKITEIGDKRIRVAGEGSYNEIVLHIQDGTYIVDAQDGRQIPFTDLQQGDAVTAYYSPAVTRSIPPQSSAMALLIGTPEKGNPGQYMQVAAVEQRPDGSVRVLCTNSERLVTISPEVFVQPAAIKVGSELLVWYDVATASIPAQAGATKVVLLPVNADIRVHTGAGTIVIDKKELALGEHDILKTNANTLMLPLRVIAESLGYTVVWNGEARTVELQNGMGTMATVTIGSNNYGRLKMAVQLDTAPEIVNGTTLVPVEFFTDVLNLTVDINDSHI</sequence>
<feature type="chain" id="PRO_5012171346" description="Copper amine oxidase-like N-terminal domain-containing protein" evidence="1">
    <location>
        <begin position="25"/>
        <end position="320"/>
    </location>
</feature>
<dbReference type="Gene3D" id="3.30.457.10">
    <property type="entry name" value="Copper amine oxidase-like, N-terminal domain"/>
    <property type="match status" value="1"/>
</dbReference>
<evidence type="ECO:0000313" key="3">
    <source>
        <dbReference type="EMBL" id="SCM81077.1"/>
    </source>
</evidence>
<dbReference type="SUPFAM" id="SSF55383">
    <property type="entry name" value="Copper amine oxidase, domain N"/>
    <property type="match status" value="1"/>
</dbReference>
<gene>
    <name evidence="3" type="ORF">KL86SPO_31256</name>
</gene>
<dbReference type="AlphaFoldDB" id="A0A212LU92"/>
<evidence type="ECO:0000256" key="1">
    <source>
        <dbReference type="SAM" id="SignalP"/>
    </source>
</evidence>
<dbReference type="InterPro" id="IPR012854">
    <property type="entry name" value="Cu_amine_oxidase-like_N"/>
</dbReference>
<feature type="domain" description="Copper amine oxidase-like N-terminal" evidence="2">
    <location>
        <begin position="229"/>
        <end position="317"/>
    </location>
</feature>
<evidence type="ECO:0000259" key="2">
    <source>
        <dbReference type="Pfam" id="PF07833"/>
    </source>
</evidence>
<reference evidence="3" key="1">
    <citation type="submission" date="2016-08" db="EMBL/GenBank/DDBJ databases">
        <authorList>
            <person name="Seilhamer J.J."/>
        </authorList>
    </citation>
    <scope>NUCLEOTIDE SEQUENCE</scope>
    <source>
        <strain evidence="3">86</strain>
    </source>
</reference>
<dbReference type="EMBL" id="FMJE01000003">
    <property type="protein sequence ID" value="SCM81077.1"/>
    <property type="molecule type" value="Genomic_DNA"/>
</dbReference>
<dbReference type="RefSeq" id="WP_288184211.1">
    <property type="nucleotide sequence ID" value="NZ_LT608335.1"/>
</dbReference>
<proteinExistence type="predicted"/>
<dbReference type="Pfam" id="PF07833">
    <property type="entry name" value="Cu_amine_oxidN1"/>
    <property type="match status" value="1"/>
</dbReference>
<keyword evidence="1" id="KW-0732">Signal</keyword>
<organism evidence="3">
    <name type="scientific">uncultured Sporomusa sp</name>
    <dbReference type="NCBI Taxonomy" id="307249"/>
    <lineage>
        <taxon>Bacteria</taxon>
        <taxon>Bacillati</taxon>
        <taxon>Bacillota</taxon>
        <taxon>Negativicutes</taxon>
        <taxon>Selenomonadales</taxon>
        <taxon>Sporomusaceae</taxon>
        <taxon>Sporomusa</taxon>
        <taxon>environmental samples</taxon>
    </lineage>
</organism>
<name>A0A212LU92_9FIRM</name>
<accession>A0A212LU92</accession>
<protein>
    <recommendedName>
        <fullName evidence="2">Copper amine oxidase-like N-terminal domain-containing protein</fullName>
    </recommendedName>
</protein>